<feature type="compositionally biased region" description="Basic and acidic residues" evidence="1">
    <location>
        <begin position="100"/>
        <end position="114"/>
    </location>
</feature>
<evidence type="ECO:0000313" key="3">
    <source>
        <dbReference type="Proteomes" id="UP000053647"/>
    </source>
</evidence>
<dbReference type="EMBL" id="KN821429">
    <property type="protein sequence ID" value="KIJ04887.1"/>
    <property type="molecule type" value="Genomic_DNA"/>
</dbReference>
<accession>A0A0C9T9G3</accession>
<evidence type="ECO:0000313" key="2">
    <source>
        <dbReference type="EMBL" id="KIJ04887.1"/>
    </source>
</evidence>
<sequence>MNPNATSIGPATPMGRLYRLLNMSNEGEKGGEEDEKGEWVSGIKTSSSNNDGGDEDESSTPQPQRTPYDETLNGEGQGEAVSSDNKVGGSEDDQSTSYGDDERQCRREKARDEARDDEEGQQNRERGQTMEEHRMAAINTNDEDNAPPPQPPSPPTPPVLPPHPEQHNDIDHMKLNKMPA</sequence>
<organism evidence="2 3">
    <name type="scientific">Paxillus involutus ATCC 200175</name>
    <dbReference type="NCBI Taxonomy" id="664439"/>
    <lineage>
        <taxon>Eukaryota</taxon>
        <taxon>Fungi</taxon>
        <taxon>Dikarya</taxon>
        <taxon>Basidiomycota</taxon>
        <taxon>Agaricomycotina</taxon>
        <taxon>Agaricomycetes</taxon>
        <taxon>Agaricomycetidae</taxon>
        <taxon>Boletales</taxon>
        <taxon>Paxilineae</taxon>
        <taxon>Paxillaceae</taxon>
        <taxon>Paxillus</taxon>
    </lineage>
</organism>
<proteinExistence type="predicted"/>
<keyword evidence="3" id="KW-1185">Reference proteome</keyword>
<protein>
    <submittedName>
        <fullName evidence="2">Uncharacterized protein</fullName>
    </submittedName>
</protein>
<reference evidence="2 3" key="1">
    <citation type="submission" date="2014-06" db="EMBL/GenBank/DDBJ databases">
        <authorList>
            <consortium name="DOE Joint Genome Institute"/>
            <person name="Kuo A."/>
            <person name="Kohler A."/>
            <person name="Nagy L.G."/>
            <person name="Floudas D."/>
            <person name="Copeland A."/>
            <person name="Barry K.W."/>
            <person name="Cichocki N."/>
            <person name="Veneault-Fourrey C."/>
            <person name="LaButti K."/>
            <person name="Lindquist E.A."/>
            <person name="Lipzen A."/>
            <person name="Lundell T."/>
            <person name="Morin E."/>
            <person name="Murat C."/>
            <person name="Sun H."/>
            <person name="Tunlid A."/>
            <person name="Henrissat B."/>
            <person name="Grigoriev I.V."/>
            <person name="Hibbett D.S."/>
            <person name="Martin F."/>
            <person name="Nordberg H.P."/>
            <person name="Cantor M.N."/>
            <person name="Hua S.X."/>
        </authorList>
    </citation>
    <scope>NUCLEOTIDE SEQUENCE [LARGE SCALE GENOMIC DNA]</scope>
    <source>
        <strain evidence="2 3">ATCC 200175</strain>
    </source>
</reference>
<gene>
    <name evidence="2" type="ORF">PAXINDRAFT_21825</name>
</gene>
<feature type="compositionally biased region" description="Basic and acidic residues" evidence="1">
    <location>
        <begin position="121"/>
        <end position="135"/>
    </location>
</feature>
<evidence type="ECO:0000256" key="1">
    <source>
        <dbReference type="SAM" id="MobiDB-lite"/>
    </source>
</evidence>
<name>A0A0C9T9G3_PAXIN</name>
<reference evidence="3" key="2">
    <citation type="submission" date="2015-01" db="EMBL/GenBank/DDBJ databases">
        <title>Evolutionary Origins and Diversification of the Mycorrhizal Mutualists.</title>
        <authorList>
            <consortium name="DOE Joint Genome Institute"/>
            <consortium name="Mycorrhizal Genomics Consortium"/>
            <person name="Kohler A."/>
            <person name="Kuo A."/>
            <person name="Nagy L.G."/>
            <person name="Floudas D."/>
            <person name="Copeland A."/>
            <person name="Barry K.W."/>
            <person name="Cichocki N."/>
            <person name="Veneault-Fourrey C."/>
            <person name="LaButti K."/>
            <person name="Lindquist E.A."/>
            <person name="Lipzen A."/>
            <person name="Lundell T."/>
            <person name="Morin E."/>
            <person name="Murat C."/>
            <person name="Riley R."/>
            <person name="Ohm R."/>
            <person name="Sun H."/>
            <person name="Tunlid A."/>
            <person name="Henrissat B."/>
            <person name="Grigoriev I.V."/>
            <person name="Hibbett D.S."/>
            <person name="Martin F."/>
        </authorList>
    </citation>
    <scope>NUCLEOTIDE SEQUENCE [LARGE SCALE GENOMIC DNA]</scope>
    <source>
        <strain evidence="3">ATCC 200175</strain>
    </source>
</reference>
<dbReference type="Proteomes" id="UP000053647">
    <property type="component" value="Unassembled WGS sequence"/>
</dbReference>
<dbReference type="HOGENOM" id="CLU_007654_0_1_1"/>
<feature type="compositionally biased region" description="Pro residues" evidence="1">
    <location>
        <begin position="146"/>
        <end position="163"/>
    </location>
</feature>
<dbReference type="AlphaFoldDB" id="A0A0C9T9G3"/>
<feature type="region of interest" description="Disordered" evidence="1">
    <location>
        <begin position="1"/>
        <end position="180"/>
    </location>
</feature>
<feature type="compositionally biased region" description="Basic and acidic residues" evidence="1">
    <location>
        <begin position="164"/>
        <end position="174"/>
    </location>
</feature>